<protein>
    <submittedName>
        <fullName evidence="9">BIG2 protein</fullName>
    </submittedName>
</protein>
<dbReference type="Gene3D" id="1.10.220.20">
    <property type="match status" value="1"/>
</dbReference>
<evidence type="ECO:0000256" key="3">
    <source>
        <dbReference type="ARBA" id="ARBA00022448"/>
    </source>
</evidence>
<keyword evidence="5" id="KW-0653">Protein transport</keyword>
<evidence type="ECO:0000256" key="7">
    <source>
        <dbReference type="SAM" id="MobiDB-lite"/>
    </source>
</evidence>
<keyword evidence="3" id="KW-0813">Transport</keyword>
<comment type="subcellular location">
    <subcellularLocation>
        <location evidence="2">Cytoplasm</location>
    </subcellularLocation>
    <subcellularLocation>
        <location evidence="1">Membrane</location>
    </subcellularLocation>
</comment>
<dbReference type="InterPro" id="IPR015403">
    <property type="entry name" value="Mon2/Sec7/BIG1-like_HDS"/>
</dbReference>
<dbReference type="Gene3D" id="1.10.1000.11">
    <property type="entry name" value="Arf Nucleotide-binding Site Opener,domain 2"/>
    <property type="match status" value="1"/>
</dbReference>
<comment type="caution">
    <text evidence="9">The sequence shown here is derived from an EMBL/GenBank/DDBJ whole genome shotgun (WGS) entry which is preliminary data.</text>
</comment>
<name>A0A836EAP1_9HYME</name>
<dbReference type="Pfam" id="PF12783">
    <property type="entry name" value="Sec7-like_HUS"/>
    <property type="match status" value="1"/>
</dbReference>
<evidence type="ECO:0000256" key="1">
    <source>
        <dbReference type="ARBA" id="ARBA00004370"/>
    </source>
</evidence>
<dbReference type="Proteomes" id="UP000667349">
    <property type="component" value="Unassembled WGS sequence"/>
</dbReference>
<dbReference type="SUPFAM" id="SSF48425">
    <property type="entry name" value="Sec7 domain"/>
    <property type="match status" value="1"/>
</dbReference>
<gene>
    <name evidence="9" type="primary">Arfgef2</name>
    <name evidence="9" type="ORF">G6Z75_0002214</name>
</gene>
<keyword evidence="4" id="KW-0963">Cytoplasm</keyword>
<evidence type="ECO:0000256" key="4">
    <source>
        <dbReference type="ARBA" id="ARBA00022490"/>
    </source>
</evidence>
<evidence type="ECO:0000256" key="2">
    <source>
        <dbReference type="ARBA" id="ARBA00004496"/>
    </source>
</evidence>
<dbReference type="SMART" id="SM00474">
    <property type="entry name" value="35EXOc"/>
    <property type="match status" value="1"/>
</dbReference>
<dbReference type="FunFam" id="1.10.220.20:FF:000002">
    <property type="entry name" value="Brefeldin A-inhibited guanine nucleotide-exchange protein 1"/>
    <property type="match status" value="1"/>
</dbReference>
<dbReference type="GO" id="GO:0016020">
    <property type="term" value="C:membrane"/>
    <property type="evidence" value="ECO:0007669"/>
    <property type="project" value="UniProtKB-SubCell"/>
</dbReference>
<dbReference type="InterPro" id="IPR012337">
    <property type="entry name" value="RNaseH-like_sf"/>
</dbReference>
<dbReference type="PANTHER" id="PTHR10663">
    <property type="entry name" value="GUANYL-NUCLEOTIDE EXCHANGE FACTOR"/>
    <property type="match status" value="1"/>
</dbReference>
<dbReference type="CDD" id="cd00171">
    <property type="entry name" value="Sec7"/>
    <property type="match status" value="1"/>
</dbReference>
<dbReference type="CDD" id="cd06141">
    <property type="entry name" value="WRN_exo"/>
    <property type="match status" value="1"/>
</dbReference>
<feature type="non-terminal residue" evidence="9">
    <location>
        <position position="1529"/>
    </location>
</feature>
<feature type="compositionally biased region" description="Low complexity" evidence="7">
    <location>
        <begin position="489"/>
        <end position="502"/>
    </location>
</feature>
<feature type="region of interest" description="Disordered" evidence="7">
    <location>
        <begin position="489"/>
        <end position="510"/>
    </location>
</feature>
<proteinExistence type="predicted"/>
<dbReference type="PROSITE" id="PS50190">
    <property type="entry name" value="SEC7"/>
    <property type="match status" value="1"/>
</dbReference>
<dbReference type="GO" id="GO:0015031">
    <property type="term" value="P:protein transport"/>
    <property type="evidence" value="ECO:0007669"/>
    <property type="project" value="UniProtKB-KW"/>
</dbReference>
<keyword evidence="6" id="KW-0472">Membrane</keyword>
<dbReference type="PANTHER" id="PTHR10663:SF375">
    <property type="entry name" value="LD29171P"/>
    <property type="match status" value="1"/>
</dbReference>
<dbReference type="GO" id="GO:0032012">
    <property type="term" value="P:regulation of ARF protein signal transduction"/>
    <property type="evidence" value="ECO:0007669"/>
    <property type="project" value="InterPro"/>
</dbReference>
<dbReference type="Pfam" id="PF16213">
    <property type="entry name" value="DCB"/>
    <property type="match status" value="1"/>
</dbReference>
<dbReference type="Pfam" id="PF01369">
    <property type="entry name" value="Sec7"/>
    <property type="match status" value="1"/>
</dbReference>
<dbReference type="GO" id="GO:0006139">
    <property type="term" value="P:nucleobase-containing compound metabolic process"/>
    <property type="evidence" value="ECO:0007669"/>
    <property type="project" value="InterPro"/>
</dbReference>
<keyword evidence="10" id="KW-1185">Reference proteome</keyword>
<feature type="non-terminal residue" evidence="9">
    <location>
        <position position="1"/>
    </location>
</feature>
<dbReference type="SMART" id="SM00222">
    <property type="entry name" value="Sec7"/>
    <property type="match status" value="1"/>
</dbReference>
<dbReference type="Pfam" id="PF01612">
    <property type="entry name" value="DNA_pol_A_exo1"/>
    <property type="match status" value="1"/>
</dbReference>
<dbReference type="SUPFAM" id="SSF53098">
    <property type="entry name" value="Ribonuclease H-like"/>
    <property type="match status" value="1"/>
</dbReference>
<dbReference type="FunFam" id="1.10.1000.11:FF:000003">
    <property type="entry name" value="Brefeldin A-inhibited guanine nucleotide-exchange protein 1"/>
    <property type="match status" value="1"/>
</dbReference>
<dbReference type="InterPro" id="IPR036397">
    <property type="entry name" value="RNaseH_sf"/>
</dbReference>
<dbReference type="GO" id="GO:0008408">
    <property type="term" value="F:3'-5' exonuclease activity"/>
    <property type="evidence" value="ECO:0007669"/>
    <property type="project" value="InterPro"/>
</dbReference>
<evidence type="ECO:0000256" key="6">
    <source>
        <dbReference type="ARBA" id="ARBA00023136"/>
    </source>
</evidence>
<dbReference type="GO" id="GO:0005085">
    <property type="term" value="F:guanyl-nucleotide exchange factor activity"/>
    <property type="evidence" value="ECO:0007669"/>
    <property type="project" value="InterPro"/>
</dbReference>
<dbReference type="InterPro" id="IPR032691">
    <property type="entry name" value="Mon2/Sec7/BIG1-like_HUS"/>
</dbReference>
<reference evidence="9" key="1">
    <citation type="submission" date="2020-02" db="EMBL/GenBank/DDBJ databases">
        <title>Relaxed selection underlies rapid genomic changes in the transitions from sociality to social parasitism in ants.</title>
        <authorList>
            <person name="Bi X."/>
        </authorList>
    </citation>
    <scope>NUCLEOTIDE SEQUENCE</scope>
    <source>
        <strain evidence="9">BGI-DK2013a</strain>
        <tissue evidence="9">Whole body</tissue>
    </source>
</reference>
<dbReference type="Gene3D" id="3.30.420.10">
    <property type="entry name" value="Ribonuclease H-like superfamily/Ribonuclease H"/>
    <property type="match status" value="1"/>
</dbReference>
<dbReference type="InterPro" id="IPR000904">
    <property type="entry name" value="Sec7_dom"/>
</dbReference>
<dbReference type="GO" id="GO:0005737">
    <property type="term" value="C:cytoplasm"/>
    <property type="evidence" value="ECO:0007669"/>
    <property type="project" value="UniProtKB-SubCell"/>
</dbReference>
<sequence>MMQNNSKTREMFIVRALEKILADRDVKRSHLSQLRKSCESALEDLRNEIKDVPAVQGEEVTSNALPQPKSDSNVITAEKYFLPFELACQSKSPRIVVTALDCLQKLIAYGHLTGNVPDSTEPNKLLIVRIVETICGCFTGPQTDEGVQLQIIKALLTVMTSQHVEVHEGTVLLTIRTVYNVYLASRNLVNQTTARATLTQMINVIFARMETQAEEDNIRIDETETELNSENVPGNDSVDLQIIVRGILDDVVKSVVPLEEEVNLENGSPEDNGDEAVAENDNMVTAKFTHVLQKDAFLVFRALCKLSMKPLPDGTPDPKSHELRSKILSLQLLLGILQNAGPVLRSNEMFVIAIKQYLCVALSKNGVSSVPEVFELSLALFLALLARFKMHLKMQIEVFFKEIFMNILETSSSSFEHKWMVIHALTRICADAEKSMRIRGLECLVSILKCMVEWSRDLYVNPSVPADQQPLSDLPDTAPEIPLPRYGSAGSLSSANSSLIGNKEVPDSPEQYEVQKQQKEVWETGIEIFSRKPGKGVQYLQEQGLLGTSQEDVARWLHLDERLDKTAIGDFLGDHNHNQVMYHYIDQMNFADRDLVTALRYFLEGFRLPGEAQKIDRLMEKFASRYCECNPNNGLFTSADTAYILGFSIIMLTTDLHSPQVKNKMTKEQYIRLNRRNSDNEDLPEEYLSRIYDEIAGNEIKMKSNPNNSRLAGKQLISSEKKRRLLWNMEMEVISTAAKNLMESVSHVQAPFTTAKHLEHVRPMFKMAWTPFLAAFSVGLQDCDDPEIASLCLDGIRCAIRIACIFHMSLERDAYVQALARFTLLTANSPITEMKAKNIDTIKTLITVAHTDGNYLGSSWLDVVKCISQLELAQLIGTGVRPQLLGPPSKPHFPSPLANFGSLAHSANSHQTNNLNLSSLDPSVKESIGETTVDRIFTGSTRLDGDAIVEFVKALCQVSLEELAHPTQPRMFSLTKIVEISYYNMGRIRLQWSRIWQVLGDHFDRVGCSPRQDIAFFAVDSLRQLATKFIEKGEFANFRFQKDFLRPFEHIMKKNRSPVIRDMVVRCVAQIVHSQAPNIRSGWKNIFSVFHHAASDRDESVVELAFSMTGKIINELYAEDFSIMVDSFQDAVKCLSEFACNAFFPDTSMEAIRLIRSCASYIDANPNLFAEGMMDESGIVSEEDRAWVRGWFPLLFELSCVVSRCKLDVRTRALTVLFDVVKTHGASFKPHWWKDLFQVLFRIFDNMKLPEQHTEKAEWMTTTCNHALYAIVDVFSQFYDILGPLLLEQLYFQLLWCVSAEPGLRRSPRNLPQHLKEKLKQSEPEREPDIKTLPPIVFKGCIQYADDFFNCAQICDDLIQEVKRSKKEIVPIGFDLEWPFNFQTGSGKTALVQICLEDSVCYLLYVYSLKKLPAAFVELLCHSKVKLVGVNIKNDVWKLGRDFKEFPAQKVVENNCLDCGTYANRVLKRSCRWSLEKLTAYLLKKKISKNPDVRMSKWHIQPLSNAQKNYAATDAYVCTKLVEAILIYV</sequence>
<dbReference type="InterPro" id="IPR032629">
    <property type="entry name" value="DCB_dom"/>
</dbReference>
<dbReference type="InterPro" id="IPR016024">
    <property type="entry name" value="ARM-type_fold"/>
</dbReference>
<evidence type="ECO:0000259" key="8">
    <source>
        <dbReference type="PROSITE" id="PS50190"/>
    </source>
</evidence>
<dbReference type="SUPFAM" id="SSF48371">
    <property type="entry name" value="ARM repeat"/>
    <property type="match status" value="1"/>
</dbReference>
<evidence type="ECO:0000313" key="9">
    <source>
        <dbReference type="EMBL" id="KAG5309771.1"/>
    </source>
</evidence>
<organism evidence="9 10">
    <name type="scientific">Acromyrmex insinuator</name>
    <dbReference type="NCBI Taxonomy" id="230686"/>
    <lineage>
        <taxon>Eukaryota</taxon>
        <taxon>Metazoa</taxon>
        <taxon>Ecdysozoa</taxon>
        <taxon>Arthropoda</taxon>
        <taxon>Hexapoda</taxon>
        <taxon>Insecta</taxon>
        <taxon>Pterygota</taxon>
        <taxon>Neoptera</taxon>
        <taxon>Endopterygota</taxon>
        <taxon>Hymenoptera</taxon>
        <taxon>Apocrita</taxon>
        <taxon>Aculeata</taxon>
        <taxon>Formicoidea</taxon>
        <taxon>Formicidae</taxon>
        <taxon>Myrmicinae</taxon>
        <taxon>Acromyrmex</taxon>
    </lineage>
</organism>
<evidence type="ECO:0000256" key="5">
    <source>
        <dbReference type="ARBA" id="ARBA00022927"/>
    </source>
</evidence>
<dbReference type="InterPro" id="IPR035999">
    <property type="entry name" value="Sec7_dom_sf"/>
</dbReference>
<dbReference type="Pfam" id="PF09324">
    <property type="entry name" value="Sec7-like_HDS"/>
    <property type="match status" value="1"/>
</dbReference>
<feature type="domain" description="SEC7" evidence="8">
    <location>
        <begin position="511"/>
        <end position="698"/>
    </location>
</feature>
<dbReference type="InterPro" id="IPR023394">
    <property type="entry name" value="Sec7_C_sf"/>
</dbReference>
<dbReference type="EMBL" id="JAANHZ010000560">
    <property type="protein sequence ID" value="KAG5309771.1"/>
    <property type="molecule type" value="Genomic_DNA"/>
</dbReference>
<dbReference type="InterPro" id="IPR002562">
    <property type="entry name" value="3'-5'_exonuclease_dom"/>
</dbReference>
<accession>A0A836EAP1</accession>
<evidence type="ECO:0000313" key="10">
    <source>
        <dbReference type="Proteomes" id="UP000667349"/>
    </source>
</evidence>
<dbReference type="GO" id="GO:0003676">
    <property type="term" value="F:nucleic acid binding"/>
    <property type="evidence" value="ECO:0007669"/>
    <property type="project" value="InterPro"/>
</dbReference>